<dbReference type="EMBL" id="CP039354">
    <property type="protein sequence ID" value="QCE09005.1"/>
    <property type="molecule type" value="Genomic_DNA"/>
</dbReference>
<dbReference type="AlphaFoldDB" id="A0A4D6NA43"/>
<gene>
    <name evidence="1" type="ORF">DEO72_LG10g224</name>
</gene>
<proteinExistence type="predicted"/>
<keyword evidence="2" id="KW-1185">Reference proteome</keyword>
<accession>A0A4D6NA43</accession>
<protein>
    <submittedName>
        <fullName evidence="1">Uncharacterized protein</fullName>
    </submittedName>
</protein>
<dbReference type="Proteomes" id="UP000501690">
    <property type="component" value="Linkage Group LG10"/>
</dbReference>
<reference evidence="1 2" key="1">
    <citation type="submission" date="2019-04" db="EMBL/GenBank/DDBJ databases">
        <title>An improved genome assembly and genetic linkage map for asparagus bean, Vigna unguiculata ssp. sesquipedialis.</title>
        <authorList>
            <person name="Xia Q."/>
            <person name="Zhang R."/>
            <person name="Dong Y."/>
        </authorList>
    </citation>
    <scope>NUCLEOTIDE SEQUENCE [LARGE SCALE GENOMIC DNA]</scope>
    <source>
        <tissue evidence="1">Leaf</tissue>
    </source>
</reference>
<sequence>MARVRRECDESADCCHSFVRRIGSPNLKCSCSANQREEICELVVKEALSKGDDERDKSKRKECGGTKKKEQLMGVIEQQFG</sequence>
<evidence type="ECO:0000313" key="1">
    <source>
        <dbReference type="EMBL" id="QCE09005.1"/>
    </source>
</evidence>
<evidence type="ECO:0000313" key="2">
    <source>
        <dbReference type="Proteomes" id="UP000501690"/>
    </source>
</evidence>
<name>A0A4D6NA43_VIGUN</name>
<organism evidence="1 2">
    <name type="scientific">Vigna unguiculata</name>
    <name type="common">Cowpea</name>
    <dbReference type="NCBI Taxonomy" id="3917"/>
    <lineage>
        <taxon>Eukaryota</taxon>
        <taxon>Viridiplantae</taxon>
        <taxon>Streptophyta</taxon>
        <taxon>Embryophyta</taxon>
        <taxon>Tracheophyta</taxon>
        <taxon>Spermatophyta</taxon>
        <taxon>Magnoliopsida</taxon>
        <taxon>eudicotyledons</taxon>
        <taxon>Gunneridae</taxon>
        <taxon>Pentapetalae</taxon>
        <taxon>rosids</taxon>
        <taxon>fabids</taxon>
        <taxon>Fabales</taxon>
        <taxon>Fabaceae</taxon>
        <taxon>Papilionoideae</taxon>
        <taxon>50 kb inversion clade</taxon>
        <taxon>NPAAA clade</taxon>
        <taxon>indigoferoid/millettioid clade</taxon>
        <taxon>Phaseoleae</taxon>
        <taxon>Vigna</taxon>
    </lineage>
</organism>